<keyword evidence="2" id="KW-0732">Signal</keyword>
<comment type="caution">
    <text evidence="3">The sequence shown here is derived from an EMBL/GenBank/DDBJ whole genome shotgun (WGS) entry which is preliminary data.</text>
</comment>
<evidence type="ECO:0000256" key="2">
    <source>
        <dbReference type="SAM" id="SignalP"/>
    </source>
</evidence>
<dbReference type="RefSeq" id="WP_187785996.1">
    <property type="nucleotide sequence ID" value="NZ_JACTVA010000040.1"/>
</dbReference>
<gene>
    <name evidence="3" type="ORF">IBL26_18505</name>
</gene>
<dbReference type="CDD" id="cd13578">
    <property type="entry name" value="PBP2_Bug27"/>
    <property type="match status" value="1"/>
</dbReference>
<dbReference type="PIRSF" id="PIRSF017082">
    <property type="entry name" value="YflP"/>
    <property type="match status" value="1"/>
</dbReference>
<accession>A0ABR7RR71</accession>
<evidence type="ECO:0000313" key="4">
    <source>
        <dbReference type="Proteomes" id="UP000626026"/>
    </source>
</evidence>
<dbReference type="Gene3D" id="3.40.190.10">
    <property type="entry name" value="Periplasmic binding protein-like II"/>
    <property type="match status" value="1"/>
</dbReference>
<dbReference type="InterPro" id="IPR005064">
    <property type="entry name" value="BUG"/>
</dbReference>
<dbReference type="Proteomes" id="UP000626026">
    <property type="component" value="Unassembled WGS sequence"/>
</dbReference>
<proteinExistence type="inferred from homology"/>
<protein>
    <submittedName>
        <fullName evidence="3">Tripartite tricarboxylate transporter substrate binding protein</fullName>
    </submittedName>
</protein>
<dbReference type="Gene3D" id="3.40.190.150">
    <property type="entry name" value="Bordetella uptake gene, domain 1"/>
    <property type="match status" value="1"/>
</dbReference>
<reference evidence="3 4" key="1">
    <citation type="journal article" date="2013" name="Int. J. Syst. Evol. Microbiol.">
        <title>Roseomonas aerophila sp. nov., isolated from air.</title>
        <authorList>
            <person name="Kim S.J."/>
            <person name="Weon H.Y."/>
            <person name="Ahn J.H."/>
            <person name="Hong S.B."/>
            <person name="Seok S.J."/>
            <person name="Whang K.S."/>
            <person name="Kwon S.W."/>
        </authorList>
    </citation>
    <scope>NUCLEOTIDE SEQUENCE [LARGE SCALE GENOMIC DNA]</scope>
    <source>
        <strain evidence="3 4">NBRC 108923</strain>
    </source>
</reference>
<evidence type="ECO:0000256" key="1">
    <source>
        <dbReference type="ARBA" id="ARBA00006987"/>
    </source>
</evidence>
<dbReference type="SUPFAM" id="SSF53850">
    <property type="entry name" value="Periplasmic binding protein-like II"/>
    <property type="match status" value="1"/>
</dbReference>
<feature type="signal peptide" evidence="2">
    <location>
        <begin position="1"/>
        <end position="26"/>
    </location>
</feature>
<dbReference type="Pfam" id="PF03401">
    <property type="entry name" value="TctC"/>
    <property type="match status" value="1"/>
</dbReference>
<sequence>MIEGTRLTRRALLGSTVALAATPALAQQAPYPNRPVTIIVPFAPGGSTDFVARLLAQYLGASLGGSFVVENRAGGGGTVGHGTLARARPDGYTLDVAPTGTFAVAPFLFSPLPYDNARAFAPISLLASNAMFICVHPSSGINTYAELVAAAKAQPGKLSYASPGSGTVGQLAPELMLDMAGIDILHVSYRGGGPALQALLTKEATMGFVDTVTAIPYIQSGELRALAVTGRARDPKAPNVPTLAESGLAGYHATNDFGFFAPAGTPEAILTRLSTAAREVLNNPEVKAKLDAASIDVIGGSAEAFPPYLAEEGRRWGDLIRRRNIKAE</sequence>
<comment type="similarity">
    <text evidence="1">Belongs to the UPF0065 (bug) family.</text>
</comment>
<organism evidence="3 4">
    <name type="scientific">Teichococcus aerophilus</name>
    <dbReference type="NCBI Taxonomy" id="1224513"/>
    <lineage>
        <taxon>Bacteria</taxon>
        <taxon>Pseudomonadati</taxon>
        <taxon>Pseudomonadota</taxon>
        <taxon>Alphaproteobacteria</taxon>
        <taxon>Acetobacterales</taxon>
        <taxon>Roseomonadaceae</taxon>
        <taxon>Roseomonas</taxon>
    </lineage>
</organism>
<dbReference type="PANTHER" id="PTHR42928:SF5">
    <property type="entry name" value="BLR1237 PROTEIN"/>
    <property type="match status" value="1"/>
</dbReference>
<dbReference type="InterPro" id="IPR042100">
    <property type="entry name" value="Bug_dom1"/>
</dbReference>
<feature type="chain" id="PRO_5045718306" evidence="2">
    <location>
        <begin position="27"/>
        <end position="328"/>
    </location>
</feature>
<dbReference type="EMBL" id="JACTVA010000040">
    <property type="protein sequence ID" value="MBC9208846.1"/>
    <property type="molecule type" value="Genomic_DNA"/>
</dbReference>
<keyword evidence="4" id="KW-1185">Reference proteome</keyword>
<dbReference type="PANTHER" id="PTHR42928">
    <property type="entry name" value="TRICARBOXYLATE-BINDING PROTEIN"/>
    <property type="match status" value="1"/>
</dbReference>
<name>A0ABR7RR71_9PROT</name>
<evidence type="ECO:0000313" key="3">
    <source>
        <dbReference type="EMBL" id="MBC9208846.1"/>
    </source>
</evidence>